<gene>
    <name evidence="3" type="ORF">XAT740_LOCUS17930</name>
</gene>
<dbReference type="InterPro" id="IPR013517">
    <property type="entry name" value="FG-GAP"/>
</dbReference>
<evidence type="ECO:0000313" key="4">
    <source>
        <dbReference type="Proteomes" id="UP000663828"/>
    </source>
</evidence>
<dbReference type="PANTHER" id="PTHR46580">
    <property type="entry name" value="SENSOR KINASE-RELATED"/>
    <property type="match status" value="1"/>
</dbReference>
<dbReference type="EMBL" id="CAJNOR010001182">
    <property type="protein sequence ID" value="CAF1092790.1"/>
    <property type="molecule type" value="Genomic_DNA"/>
</dbReference>
<dbReference type="Pfam" id="PF13517">
    <property type="entry name" value="FG-GAP_3"/>
    <property type="match status" value="4"/>
</dbReference>
<keyword evidence="2" id="KW-0812">Transmembrane</keyword>
<dbReference type="Proteomes" id="UP000663828">
    <property type="component" value="Unassembled WGS sequence"/>
</dbReference>
<organism evidence="3 4">
    <name type="scientific">Adineta ricciae</name>
    <name type="common">Rotifer</name>
    <dbReference type="NCBI Taxonomy" id="249248"/>
    <lineage>
        <taxon>Eukaryota</taxon>
        <taxon>Metazoa</taxon>
        <taxon>Spiralia</taxon>
        <taxon>Gnathifera</taxon>
        <taxon>Rotifera</taxon>
        <taxon>Eurotatoria</taxon>
        <taxon>Bdelloidea</taxon>
        <taxon>Adinetida</taxon>
        <taxon>Adinetidae</taxon>
        <taxon>Adineta</taxon>
    </lineage>
</organism>
<reference evidence="3" key="1">
    <citation type="submission" date="2021-02" db="EMBL/GenBank/DDBJ databases">
        <authorList>
            <person name="Nowell W R."/>
        </authorList>
    </citation>
    <scope>NUCLEOTIDE SEQUENCE</scope>
</reference>
<evidence type="ECO:0000313" key="3">
    <source>
        <dbReference type="EMBL" id="CAF1092790.1"/>
    </source>
</evidence>
<dbReference type="AlphaFoldDB" id="A0A814NKY8"/>
<keyword evidence="2" id="KW-0472">Membrane</keyword>
<protein>
    <submittedName>
        <fullName evidence="3">Uncharacterized protein</fullName>
    </submittedName>
</protein>
<sequence>MLQCYVSTTTSVTEQHCGNLTVVTCASYQFLCQNDILCTYNENLNNSTKCLYRIMTNESCLALSSIPQHTNVICCHKNICNNQGLDDLTGTIPYSVLFYVIIGAVSLAYIFMSNFTICVLTQSRLSVDDTSTNSQQCAGASNCTCASYLVQCPGNFSNICTATDNQTQAKRWAYSFTDAQNCTEMILFKYHQQSDFLNLLNKIALTKKQVLIFVLCMVGICALALAICVPSILKKSQDNALPSAVEDEIDDDVLPTSLSTDFTTMVTSMTTKLSTSVARKNQTFLKLMFSLDKLYSTKLYPVSIASGYLNGDEVIDLVVANYYDNSIAVYFGSPDGRFNSKVVVSVGIYPHYAIIADVNNDNYNDIIVAVADDNRLVILRGFNNGNFDAVLYVPVGSSPCWIDKGYFDEDNFVDLVVANMDSSFVSILLGYGNGTFRAQIPFPTSRSPTSAVVADFNRDGFLDITISFYRNSTISILFGRGDGSFISGVSYLAGGANLTVLTTGDFNNDGYMDIISCHKTLRMIQLLCNNGNGTFRLQVIAANITGAVQLISKDLNYDNYVDIIAVDRYDRSVHVLLGYGNTIFREVKLFEYYDISAIAVADFNRDGQLDLASLISVSDSLAIFFQNSTAT</sequence>
<dbReference type="CDD" id="cd00117">
    <property type="entry name" value="TFP"/>
    <property type="match status" value="1"/>
</dbReference>
<dbReference type="InterPro" id="IPR028994">
    <property type="entry name" value="Integrin_alpha_N"/>
</dbReference>
<proteinExistence type="predicted"/>
<dbReference type="Gene3D" id="2.30.30.100">
    <property type="match status" value="1"/>
</dbReference>
<feature type="transmembrane region" description="Helical" evidence="2">
    <location>
        <begin position="210"/>
        <end position="233"/>
    </location>
</feature>
<accession>A0A814NKY8</accession>
<evidence type="ECO:0000256" key="1">
    <source>
        <dbReference type="ARBA" id="ARBA00022729"/>
    </source>
</evidence>
<name>A0A814NKY8_ADIRI</name>
<keyword evidence="4" id="KW-1185">Reference proteome</keyword>
<feature type="transmembrane region" description="Helical" evidence="2">
    <location>
        <begin position="96"/>
        <end position="120"/>
    </location>
</feature>
<dbReference type="Gene3D" id="2.130.10.130">
    <property type="entry name" value="Integrin alpha, N-terminal"/>
    <property type="match status" value="2"/>
</dbReference>
<dbReference type="SUPFAM" id="SSF69318">
    <property type="entry name" value="Integrin alpha N-terminal domain"/>
    <property type="match status" value="1"/>
</dbReference>
<keyword evidence="2" id="KW-1133">Transmembrane helix</keyword>
<evidence type="ECO:0000256" key="2">
    <source>
        <dbReference type="SAM" id="Phobius"/>
    </source>
</evidence>
<keyword evidence="1" id="KW-0732">Signal</keyword>
<comment type="caution">
    <text evidence="3">The sequence shown here is derived from an EMBL/GenBank/DDBJ whole genome shotgun (WGS) entry which is preliminary data.</text>
</comment>